<evidence type="ECO:0000313" key="3">
    <source>
        <dbReference type="EnsemblMetazoa" id="SMAR006846-PA"/>
    </source>
</evidence>
<reference evidence="3" key="2">
    <citation type="submission" date="2015-02" db="UniProtKB">
        <authorList>
            <consortium name="EnsemblMetazoa"/>
        </authorList>
    </citation>
    <scope>IDENTIFICATION</scope>
</reference>
<accession>T1J007</accession>
<evidence type="ECO:0000313" key="4">
    <source>
        <dbReference type="Proteomes" id="UP000014500"/>
    </source>
</evidence>
<feature type="compositionally biased region" description="Polar residues" evidence="1">
    <location>
        <begin position="289"/>
        <end position="305"/>
    </location>
</feature>
<dbReference type="AlphaFoldDB" id="T1J007"/>
<name>T1J007_STRMM</name>
<feature type="region of interest" description="Disordered" evidence="1">
    <location>
        <begin position="593"/>
        <end position="616"/>
    </location>
</feature>
<feature type="compositionally biased region" description="Low complexity" evidence="1">
    <location>
        <begin position="262"/>
        <end position="274"/>
    </location>
</feature>
<dbReference type="EnsemblMetazoa" id="SMAR006846-RA">
    <property type="protein sequence ID" value="SMAR006846-PA"/>
    <property type="gene ID" value="SMAR006846"/>
</dbReference>
<dbReference type="HOGENOM" id="CLU_373986_0_0_1"/>
<feature type="chain" id="PRO_5004579784" evidence="2">
    <location>
        <begin position="19"/>
        <end position="743"/>
    </location>
</feature>
<evidence type="ECO:0000256" key="2">
    <source>
        <dbReference type="SAM" id="SignalP"/>
    </source>
</evidence>
<feature type="region of interest" description="Disordered" evidence="1">
    <location>
        <begin position="380"/>
        <end position="580"/>
    </location>
</feature>
<feature type="compositionally biased region" description="Polar residues" evidence="1">
    <location>
        <begin position="380"/>
        <end position="391"/>
    </location>
</feature>
<feature type="compositionally biased region" description="Low complexity" evidence="1">
    <location>
        <begin position="348"/>
        <end position="357"/>
    </location>
</feature>
<dbReference type="Proteomes" id="UP000014500">
    <property type="component" value="Unassembled WGS sequence"/>
</dbReference>
<reference evidence="4" key="1">
    <citation type="submission" date="2011-05" db="EMBL/GenBank/DDBJ databases">
        <authorList>
            <person name="Richards S.R."/>
            <person name="Qu J."/>
            <person name="Jiang H."/>
            <person name="Jhangiani S.N."/>
            <person name="Agravi P."/>
            <person name="Goodspeed R."/>
            <person name="Gross S."/>
            <person name="Mandapat C."/>
            <person name="Jackson L."/>
            <person name="Mathew T."/>
            <person name="Pu L."/>
            <person name="Thornton R."/>
            <person name="Saada N."/>
            <person name="Wilczek-Boney K.B."/>
            <person name="Lee S."/>
            <person name="Kovar C."/>
            <person name="Wu Y."/>
            <person name="Scherer S.E."/>
            <person name="Worley K.C."/>
            <person name="Muzny D.M."/>
            <person name="Gibbs R."/>
        </authorList>
    </citation>
    <scope>NUCLEOTIDE SEQUENCE</scope>
    <source>
        <strain evidence="4">Brora</strain>
    </source>
</reference>
<keyword evidence="2" id="KW-0732">Signal</keyword>
<feature type="compositionally biased region" description="Polar residues" evidence="1">
    <location>
        <begin position="401"/>
        <end position="427"/>
    </location>
</feature>
<proteinExistence type="predicted"/>
<dbReference type="STRING" id="126957.T1J007"/>
<dbReference type="EMBL" id="AFFK01020555">
    <property type="status" value="NOT_ANNOTATED_CDS"/>
    <property type="molecule type" value="Genomic_DNA"/>
</dbReference>
<keyword evidence="4" id="KW-1185">Reference proteome</keyword>
<feature type="compositionally biased region" description="Polar residues" evidence="1">
    <location>
        <begin position="438"/>
        <end position="456"/>
    </location>
</feature>
<protein>
    <submittedName>
        <fullName evidence="3">Uncharacterized protein</fullName>
    </submittedName>
</protein>
<evidence type="ECO:0000256" key="1">
    <source>
        <dbReference type="SAM" id="MobiDB-lite"/>
    </source>
</evidence>
<feature type="compositionally biased region" description="Polar residues" evidence="1">
    <location>
        <begin position="593"/>
        <end position="603"/>
    </location>
</feature>
<feature type="region of interest" description="Disordered" evidence="1">
    <location>
        <begin position="262"/>
        <end position="363"/>
    </location>
</feature>
<organism evidence="3 4">
    <name type="scientific">Strigamia maritima</name>
    <name type="common">European centipede</name>
    <name type="synonym">Geophilus maritimus</name>
    <dbReference type="NCBI Taxonomy" id="126957"/>
    <lineage>
        <taxon>Eukaryota</taxon>
        <taxon>Metazoa</taxon>
        <taxon>Ecdysozoa</taxon>
        <taxon>Arthropoda</taxon>
        <taxon>Myriapoda</taxon>
        <taxon>Chilopoda</taxon>
        <taxon>Pleurostigmophora</taxon>
        <taxon>Geophilomorpha</taxon>
        <taxon>Linotaeniidae</taxon>
        <taxon>Strigamia</taxon>
    </lineage>
</organism>
<sequence>MVIPLLVIFFLSCQATIAQLRDDSGVLNLFEVSSIVNGVCEKELNIHLLLSKPFLSNIIKQILRFPIPFLPGPEKFKPLYFLEWLEDHLGSLEDQLSAFLEGKDFVMEESYVQHPNHTHVEIGDLLLSADFLCKSTHLWYDIVSTKLSDLLGLWHIRLPIPDFHHKFQLKKALDFLDLLGIPDRLHRLFSGHLGLSTTTTTTHQPTFLESIFNQGVKTTTPKPKKPGFFESLFGHHTTAPPPTTTTTTKPGFFASLFGSHTTTTSTTPAPTTTTKPGFFASLFGGHPASSGSATTIKPSSLTTTKHPGGFLASLFGNTPPTTVSSHKPTTKKPGGLLSSLFGGKTTEDSSTSSNNSETDIEDEIIMDYNYTTSMTEESVNETSVNETSSITIPGGLLPGPHSTSTIVPASDETLQSDDQTNDQTSKKPSGLFHRRPHSTSTIVPESDETIQQTSEKPSGLFHRKPHSTTAIAPESDETIQQTSEKPSGLFHRRPHSTTAIAPETDETIQQTSKKPSGLFHRRPHSTTAIAPETDETIQQTSKKPSGLFHRRPHSTSTNVPESDENIQSDEPTGEKPSELFHRRPHSTTTIVQESDETIQQTSEKPSELFHRRPHSTTTIVPESDETFLQSEEQTSEKTSGLLNSFRRKHQTDAASYESTISTNSVSSKKPGRFHLFGSKSHSETVTSSLNPEFGNKDDDKNIPNEIADSSLVGKSTPLLSTFDSREILHQIIEEIGSMEKRTL</sequence>
<feature type="compositionally biased region" description="Polar residues" evidence="1">
    <location>
        <begin position="315"/>
        <end position="327"/>
    </location>
</feature>
<feature type="signal peptide" evidence="2">
    <location>
        <begin position="1"/>
        <end position="18"/>
    </location>
</feature>